<name>F4X2L7_ACREC</name>
<dbReference type="AlphaFoldDB" id="F4X2L7"/>
<accession>F4X2L7</accession>
<dbReference type="Proteomes" id="UP000007755">
    <property type="component" value="Unassembled WGS sequence"/>
</dbReference>
<evidence type="ECO:0000313" key="2">
    <source>
        <dbReference type="Proteomes" id="UP000007755"/>
    </source>
</evidence>
<keyword evidence="2" id="KW-1185">Reference proteome</keyword>
<sequence length="59" mass="6529">MIKESLEFGNELKTEQTIDSESGATRVCVVYNSMEQTAKRVVLMNEIGCGSLDHVTHAQ</sequence>
<evidence type="ECO:0000313" key="1">
    <source>
        <dbReference type="EMBL" id="EGI59342.1"/>
    </source>
</evidence>
<protein>
    <submittedName>
        <fullName evidence="1">Uncharacterized protein</fullName>
    </submittedName>
</protein>
<organism evidence="2">
    <name type="scientific">Acromyrmex echinatior</name>
    <name type="common">Panamanian leafcutter ant</name>
    <name type="synonym">Acromyrmex octospinosus echinatior</name>
    <dbReference type="NCBI Taxonomy" id="103372"/>
    <lineage>
        <taxon>Eukaryota</taxon>
        <taxon>Metazoa</taxon>
        <taxon>Ecdysozoa</taxon>
        <taxon>Arthropoda</taxon>
        <taxon>Hexapoda</taxon>
        <taxon>Insecta</taxon>
        <taxon>Pterygota</taxon>
        <taxon>Neoptera</taxon>
        <taxon>Endopterygota</taxon>
        <taxon>Hymenoptera</taxon>
        <taxon>Apocrita</taxon>
        <taxon>Aculeata</taxon>
        <taxon>Formicoidea</taxon>
        <taxon>Formicidae</taxon>
        <taxon>Myrmicinae</taxon>
        <taxon>Acromyrmex</taxon>
    </lineage>
</organism>
<dbReference type="EMBL" id="GL888584">
    <property type="protein sequence ID" value="EGI59342.1"/>
    <property type="molecule type" value="Genomic_DNA"/>
</dbReference>
<dbReference type="InParanoid" id="F4X2L7"/>
<reference evidence="1" key="1">
    <citation type="submission" date="2011-02" db="EMBL/GenBank/DDBJ databases">
        <title>The genome of the leaf-cutting ant Acromyrmex echinatior suggests key adaptations to social evolution and fungus farming.</title>
        <authorList>
            <person name="Nygaard S."/>
            <person name="Zhang G."/>
        </authorList>
    </citation>
    <scope>NUCLEOTIDE SEQUENCE</scope>
</reference>
<gene>
    <name evidence="1" type="ORF">G5I_12547</name>
</gene>
<proteinExistence type="predicted"/>